<comment type="caution">
    <text evidence="2">The sequence shown here is derived from an EMBL/GenBank/DDBJ whole genome shotgun (WGS) entry which is preliminary data.</text>
</comment>
<evidence type="ECO:0000313" key="2">
    <source>
        <dbReference type="EMBL" id="KAF0713528.1"/>
    </source>
</evidence>
<feature type="compositionally biased region" description="Polar residues" evidence="1">
    <location>
        <begin position="73"/>
        <end position="87"/>
    </location>
</feature>
<dbReference type="AlphaFoldDB" id="A0A6G0VXV8"/>
<evidence type="ECO:0000256" key="1">
    <source>
        <dbReference type="SAM" id="MobiDB-lite"/>
    </source>
</evidence>
<gene>
    <name evidence="2" type="ORF">FWK35_00021587</name>
</gene>
<protein>
    <submittedName>
        <fullName evidence="2">CCHC-type domain-containing protein</fullName>
    </submittedName>
</protein>
<feature type="region of interest" description="Disordered" evidence="1">
    <location>
        <begin position="73"/>
        <end position="102"/>
    </location>
</feature>
<keyword evidence="3" id="KW-1185">Reference proteome</keyword>
<reference evidence="2 3" key="1">
    <citation type="submission" date="2019-08" db="EMBL/GenBank/DDBJ databases">
        <title>Whole genome of Aphis craccivora.</title>
        <authorList>
            <person name="Voronova N.V."/>
            <person name="Shulinski R.S."/>
            <person name="Bandarenka Y.V."/>
            <person name="Zhorov D.G."/>
            <person name="Warner D."/>
        </authorList>
    </citation>
    <scope>NUCLEOTIDE SEQUENCE [LARGE SCALE GENOMIC DNA]</scope>
    <source>
        <strain evidence="2">180601</strain>
        <tissue evidence="2">Whole Body</tissue>
    </source>
</reference>
<organism evidence="2 3">
    <name type="scientific">Aphis craccivora</name>
    <name type="common">Cowpea aphid</name>
    <dbReference type="NCBI Taxonomy" id="307492"/>
    <lineage>
        <taxon>Eukaryota</taxon>
        <taxon>Metazoa</taxon>
        <taxon>Ecdysozoa</taxon>
        <taxon>Arthropoda</taxon>
        <taxon>Hexapoda</taxon>
        <taxon>Insecta</taxon>
        <taxon>Pterygota</taxon>
        <taxon>Neoptera</taxon>
        <taxon>Paraneoptera</taxon>
        <taxon>Hemiptera</taxon>
        <taxon>Sternorrhyncha</taxon>
        <taxon>Aphidomorpha</taxon>
        <taxon>Aphidoidea</taxon>
        <taxon>Aphididae</taxon>
        <taxon>Aphidini</taxon>
        <taxon>Aphis</taxon>
        <taxon>Aphis</taxon>
    </lineage>
</organism>
<dbReference type="EMBL" id="VUJU01010646">
    <property type="protein sequence ID" value="KAF0713528.1"/>
    <property type="molecule type" value="Genomic_DNA"/>
</dbReference>
<dbReference type="Proteomes" id="UP000478052">
    <property type="component" value="Unassembled WGS sequence"/>
</dbReference>
<evidence type="ECO:0000313" key="3">
    <source>
        <dbReference type="Proteomes" id="UP000478052"/>
    </source>
</evidence>
<dbReference type="OrthoDB" id="6626910at2759"/>
<name>A0A6G0VXV8_APHCR</name>
<sequence>MAPGQTLSYAKIAKQPNEKPQRAATQMIVTQTKTAGTAPTSKATKRKALNKCREAKASTRFIVDVPTNMTWRGNRLRNTTKSGTGFNTGRGREPNSLLQIGPRDKGASHWVIETPPCVLKKLENRQVFLGMTRKEIPTCKYCAGSHDSRKCGDRTNLKCANCRLAHQASSSECKMREQNNLNRLRIAIHQLADACGKNGTDIVFLQELVISYRKVVGFETYRQMHTDVNGHSKLWHSPASNERGRMVEDLVMNTCSAQSIKQGR</sequence>
<accession>A0A6G0VXV8</accession>
<proteinExistence type="predicted"/>